<dbReference type="AlphaFoldDB" id="A0A8H2XAK9"/>
<feature type="compositionally biased region" description="Polar residues" evidence="1">
    <location>
        <begin position="17"/>
        <end position="26"/>
    </location>
</feature>
<comment type="caution">
    <text evidence="2">The sequence shown here is derived from an EMBL/GenBank/DDBJ whole genome shotgun (WGS) entry which is preliminary data.</text>
</comment>
<feature type="region of interest" description="Disordered" evidence="1">
    <location>
        <begin position="861"/>
        <end position="889"/>
    </location>
</feature>
<dbReference type="OrthoDB" id="6079689at2759"/>
<reference evidence="2" key="1">
    <citation type="submission" date="2021-01" db="EMBL/GenBank/DDBJ databases">
        <authorList>
            <person name="Kaushik A."/>
        </authorList>
    </citation>
    <scope>NUCLEOTIDE SEQUENCE</scope>
    <source>
        <strain evidence="2">AG3-1AP</strain>
    </source>
</reference>
<name>A0A8H2XAK9_9AGAM</name>
<feature type="region of interest" description="Disordered" evidence="1">
    <location>
        <begin position="792"/>
        <end position="820"/>
    </location>
</feature>
<evidence type="ECO:0000313" key="3">
    <source>
        <dbReference type="Proteomes" id="UP000663831"/>
    </source>
</evidence>
<feature type="compositionally biased region" description="Polar residues" evidence="1">
    <location>
        <begin position="870"/>
        <end position="882"/>
    </location>
</feature>
<dbReference type="EMBL" id="CAJMWV010000907">
    <property type="protein sequence ID" value="CAE6419921.1"/>
    <property type="molecule type" value="Genomic_DNA"/>
</dbReference>
<organism evidence="2 3">
    <name type="scientific">Rhizoctonia solani</name>
    <dbReference type="NCBI Taxonomy" id="456999"/>
    <lineage>
        <taxon>Eukaryota</taxon>
        <taxon>Fungi</taxon>
        <taxon>Dikarya</taxon>
        <taxon>Basidiomycota</taxon>
        <taxon>Agaricomycotina</taxon>
        <taxon>Agaricomycetes</taxon>
        <taxon>Cantharellales</taxon>
        <taxon>Ceratobasidiaceae</taxon>
        <taxon>Rhizoctonia</taxon>
    </lineage>
</organism>
<dbReference type="Proteomes" id="UP000663831">
    <property type="component" value="Unassembled WGS sequence"/>
</dbReference>
<sequence length="944" mass="107564">MGKKQKAKVTKAANNLCTDATTTSQPGKRAEKQVGQEGSGEITCTPELLTTPSCQALVDKDCRAKCGGVSTSSDGNWCEYHTKMRADLYTLFHNCLQIYHSTSDSLPNMALMRESVDLDWVERYWEPLHARIDLLNKAILCRTCVMDRLQGNDLDFKTRKYIKGLRDARTRLQSNLRTIEERMFILIGSASEYQRTIFIISSQSFCHADQQQHRCVHHDAHPDSDIRTFMFPIDRQYRHQLSSNFQGSVVDAYIAAELRRFRTELLEKLGVQVVRPTDYEDNDQYKLIVHWDSQDERRRAHIAAAYFRRLCFLEPHLFVQAHHHMRALENSRLPPITIENPSGHQLDFDKDMDPSLLCMVTFLLSPHLKQSHLCMLCDYLWWPASSEIRTAMQDIYIDEGAYYGGKPLVKPWWGKPPTPQSFAAYNNCNDPKGAFPLLCGMLYEASYPQAHRDDVLAIEYWPHFGSLIRCGKCLLLMSWSSDEWFILVRAFAIRRIPMYSRIFPQVIGDGIGRLWASDLTTDLVRGQSNLGLASHDAGQERESSQVPTSPDFGSDYRLDETLEIAGVVMLGVVTGGPVIRPDITDDRHRRLLESYKLYPQIWFLLTSDRNRIHKDFVLDFVHRLASRARLRGSDLMINGIAIEHPEIEEDLLSVPPFHNASKRRPGASPWWEPTHTGFDFLQTAAGLKYEPVPHRLMGDCPVIHLACRPTSSGGVRWLLDVVLEAAIEATLVHTKAELEKAWIKSELGWTDLEKGTLSYQFGPWHDQDTKKKDTATQTSRISLELKREDWPPNTLISGLQEPHTGAVEDRRSQETPQRTCRSHIPTCEATGRYSLSQETLIVDCSTPVGPPRSTIPHDYELHDLPPFSGAETNSTSQSSNPGSPLDEHVSRQRDIFSEFVPPSKDCGQVTHIDWFDLIMSEEGNKLPDLSDWRDARIGQNLVVR</sequence>
<proteinExistence type="predicted"/>
<evidence type="ECO:0000256" key="1">
    <source>
        <dbReference type="SAM" id="MobiDB-lite"/>
    </source>
</evidence>
<evidence type="ECO:0000313" key="2">
    <source>
        <dbReference type="EMBL" id="CAE6419921.1"/>
    </source>
</evidence>
<feature type="region of interest" description="Disordered" evidence="1">
    <location>
        <begin position="17"/>
        <end position="38"/>
    </location>
</feature>
<protein>
    <submittedName>
        <fullName evidence="2">Uncharacterized protein</fullName>
    </submittedName>
</protein>
<gene>
    <name evidence="2" type="ORF">RDB_LOCUS31428</name>
</gene>
<accession>A0A8H2XAK9</accession>